<keyword evidence="2" id="KW-0812">Transmembrane</keyword>
<feature type="compositionally biased region" description="Basic and acidic residues" evidence="1">
    <location>
        <begin position="13"/>
        <end position="24"/>
    </location>
</feature>
<feature type="non-terminal residue" evidence="3">
    <location>
        <position position="240"/>
    </location>
</feature>
<keyword evidence="4" id="KW-1185">Reference proteome</keyword>
<keyword evidence="2" id="KW-1133">Transmembrane helix</keyword>
<protein>
    <submittedName>
        <fullName evidence="3">Uncharacterized protein</fullName>
    </submittedName>
</protein>
<evidence type="ECO:0000313" key="3">
    <source>
        <dbReference type="EMBL" id="GMI26666.1"/>
    </source>
</evidence>
<feature type="non-terminal residue" evidence="3">
    <location>
        <position position="1"/>
    </location>
</feature>
<feature type="transmembrane region" description="Helical" evidence="2">
    <location>
        <begin position="216"/>
        <end position="237"/>
    </location>
</feature>
<name>A0ABQ6MIT4_9STRA</name>
<keyword evidence="2" id="KW-0472">Membrane</keyword>
<gene>
    <name evidence="3" type="ORF">TeGR_g7597</name>
</gene>
<comment type="caution">
    <text evidence="3">The sequence shown here is derived from an EMBL/GenBank/DDBJ whole genome shotgun (WGS) entry which is preliminary data.</text>
</comment>
<reference evidence="3 4" key="1">
    <citation type="journal article" date="2023" name="Commun. Biol.">
        <title>Genome analysis of Parmales, the sister group of diatoms, reveals the evolutionary specialization of diatoms from phago-mixotrophs to photoautotrophs.</title>
        <authorList>
            <person name="Ban H."/>
            <person name="Sato S."/>
            <person name="Yoshikawa S."/>
            <person name="Yamada K."/>
            <person name="Nakamura Y."/>
            <person name="Ichinomiya M."/>
            <person name="Sato N."/>
            <person name="Blanc-Mathieu R."/>
            <person name="Endo H."/>
            <person name="Kuwata A."/>
            <person name="Ogata H."/>
        </authorList>
    </citation>
    <scope>NUCLEOTIDE SEQUENCE [LARGE SCALE GENOMIC DNA]</scope>
</reference>
<feature type="compositionally biased region" description="Pro residues" evidence="1">
    <location>
        <begin position="1"/>
        <end position="10"/>
    </location>
</feature>
<proteinExistence type="predicted"/>
<evidence type="ECO:0000256" key="2">
    <source>
        <dbReference type="SAM" id="Phobius"/>
    </source>
</evidence>
<feature type="region of interest" description="Disordered" evidence="1">
    <location>
        <begin position="1"/>
        <end position="73"/>
    </location>
</feature>
<evidence type="ECO:0000313" key="4">
    <source>
        <dbReference type="Proteomes" id="UP001165060"/>
    </source>
</evidence>
<feature type="compositionally biased region" description="Low complexity" evidence="1">
    <location>
        <begin position="53"/>
        <end position="66"/>
    </location>
</feature>
<sequence>GKSDPPPPPVQRNNDESVVGERKSLLTAMRAHTNKSPARPATPARGNAPEPPGLSSFPPLAPSSSFSDRESRLLRMREEISSMYSPYKTPTVLSVAHESAADLFSLDGGVAMQPDTDVESSRVGSESDDDDEREEDDAEQSLLSSSTPTAQYEQQYGTINPLPEVGSPDLDLAAYDKNTSSGWNETASDTDGDLDARLFGRNRPNMCRQMVGYVKVLTKLPVYVCLIFALSCCYFVVTGV</sequence>
<dbReference type="EMBL" id="BRYB01004163">
    <property type="protein sequence ID" value="GMI26666.1"/>
    <property type="molecule type" value="Genomic_DNA"/>
</dbReference>
<accession>A0ABQ6MIT4</accession>
<feature type="compositionally biased region" description="Acidic residues" evidence="1">
    <location>
        <begin position="126"/>
        <end position="139"/>
    </location>
</feature>
<feature type="region of interest" description="Disordered" evidence="1">
    <location>
        <begin position="109"/>
        <end position="150"/>
    </location>
</feature>
<organism evidence="3 4">
    <name type="scientific">Tetraparma gracilis</name>
    <dbReference type="NCBI Taxonomy" id="2962635"/>
    <lineage>
        <taxon>Eukaryota</taxon>
        <taxon>Sar</taxon>
        <taxon>Stramenopiles</taxon>
        <taxon>Ochrophyta</taxon>
        <taxon>Bolidophyceae</taxon>
        <taxon>Parmales</taxon>
        <taxon>Triparmaceae</taxon>
        <taxon>Tetraparma</taxon>
    </lineage>
</organism>
<dbReference type="Proteomes" id="UP001165060">
    <property type="component" value="Unassembled WGS sequence"/>
</dbReference>
<evidence type="ECO:0000256" key="1">
    <source>
        <dbReference type="SAM" id="MobiDB-lite"/>
    </source>
</evidence>
<feature type="compositionally biased region" description="Polar residues" evidence="1">
    <location>
        <begin position="141"/>
        <end position="150"/>
    </location>
</feature>